<evidence type="ECO:0000313" key="12">
    <source>
        <dbReference type="RefSeq" id="XP_030082010.1"/>
    </source>
</evidence>
<evidence type="ECO:0000256" key="5">
    <source>
        <dbReference type="ARBA" id="ARBA00022801"/>
    </source>
</evidence>
<gene>
    <name evidence="12" type="primary">LOC111601230</name>
</gene>
<comment type="subcellular location">
    <subcellularLocation>
        <location evidence="1">Membrane</location>
        <topology evidence="1">Single-pass type II membrane protein</topology>
    </subcellularLocation>
    <subcellularLocation>
        <location evidence="2">Secreted</location>
    </subcellularLocation>
</comment>
<keyword evidence="6" id="KW-0720">Serine protease</keyword>
<sequence>MRLQLICSVVLATVRLGYATEAALQPAVHVILEAATSYPPERECSPCRCGLIHTLHRKIGKKASRHQYPWMAMVMLQGDFHCAGSLISDLYVLTAGHCVEGLSAELIQVRLLEHNRSASDAQVLQRRAAHVKVHELYNPFSFDNDIALIRLDRPVSFEQRLRPVCLPPSSTSFEGEMAKLTGWGGQRESAGFGMQALQEVDALIISQTECRSSSYSSAMITDNMLCARYVDDACSGNSGGPLHVLFDEQLGQHQLVGIVSWGAGCARPGLPDVYTRVNQYLRWIEGNTANACYCMHLSEEDYY</sequence>
<evidence type="ECO:0000256" key="4">
    <source>
        <dbReference type="ARBA" id="ARBA00022670"/>
    </source>
</evidence>
<accession>A0A6J2T0P9</accession>
<keyword evidence="8" id="KW-1015">Disulfide bond</keyword>
<proteinExistence type="predicted"/>
<dbReference type="PANTHER" id="PTHR24264">
    <property type="entry name" value="TRYPSIN-RELATED"/>
    <property type="match status" value="1"/>
</dbReference>
<reference evidence="12" key="1">
    <citation type="submission" date="2025-08" db="UniProtKB">
        <authorList>
            <consortium name="RefSeq"/>
        </authorList>
    </citation>
    <scope>IDENTIFICATION</scope>
    <source>
        <strain evidence="12">15085-1641.00</strain>
        <tissue evidence="12">Whole body</tissue>
    </source>
</reference>
<organism evidence="11 12">
    <name type="scientific">Drosophila hydei</name>
    <name type="common">Fruit fly</name>
    <dbReference type="NCBI Taxonomy" id="7224"/>
    <lineage>
        <taxon>Eukaryota</taxon>
        <taxon>Metazoa</taxon>
        <taxon>Ecdysozoa</taxon>
        <taxon>Arthropoda</taxon>
        <taxon>Hexapoda</taxon>
        <taxon>Insecta</taxon>
        <taxon>Pterygota</taxon>
        <taxon>Neoptera</taxon>
        <taxon>Endopterygota</taxon>
        <taxon>Diptera</taxon>
        <taxon>Brachycera</taxon>
        <taxon>Muscomorpha</taxon>
        <taxon>Ephydroidea</taxon>
        <taxon>Drosophilidae</taxon>
        <taxon>Drosophila</taxon>
    </lineage>
</organism>
<dbReference type="InterPro" id="IPR043504">
    <property type="entry name" value="Peptidase_S1_PA_chymotrypsin"/>
</dbReference>
<dbReference type="PROSITE" id="PS00134">
    <property type="entry name" value="TRYPSIN_HIS"/>
    <property type="match status" value="1"/>
</dbReference>
<dbReference type="Proteomes" id="UP000504633">
    <property type="component" value="Unplaced"/>
</dbReference>
<keyword evidence="11" id="KW-1185">Reference proteome</keyword>
<evidence type="ECO:0000256" key="3">
    <source>
        <dbReference type="ARBA" id="ARBA00022525"/>
    </source>
</evidence>
<dbReference type="GeneID" id="111601230"/>
<feature type="domain" description="Peptidase S1" evidence="10">
    <location>
        <begin position="60"/>
        <end position="289"/>
    </location>
</feature>
<dbReference type="OMA" id="CMPYPEE"/>
<dbReference type="InterPro" id="IPR009003">
    <property type="entry name" value="Peptidase_S1_PA"/>
</dbReference>
<evidence type="ECO:0000256" key="2">
    <source>
        <dbReference type="ARBA" id="ARBA00004613"/>
    </source>
</evidence>
<dbReference type="SUPFAM" id="SSF50494">
    <property type="entry name" value="Trypsin-like serine proteases"/>
    <property type="match status" value="1"/>
</dbReference>
<dbReference type="Pfam" id="PF00089">
    <property type="entry name" value="Trypsin"/>
    <property type="match status" value="1"/>
</dbReference>
<keyword evidence="7" id="KW-0735">Signal-anchor</keyword>
<evidence type="ECO:0000259" key="10">
    <source>
        <dbReference type="PROSITE" id="PS50240"/>
    </source>
</evidence>
<evidence type="ECO:0000313" key="11">
    <source>
        <dbReference type="Proteomes" id="UP000504633"/>
    </source>
</evidence>
<dbReference type="Gene3D" id="2.40.10.10">
    <property type="entry name" value="Trypsin-like serine proteases"/>
    <property type="match status" value="1"/>
</dbReference>
<protein>
    <submittedName>
        <fullName evidence="12">Mite allergen Der p 3</fullName>
    </submittedName>
</protein>
<dbReference type="InterPro" id="IPR001254">
    <property type="entry name" value="Trypsin_dom"/>
</dbReference>
<dbReference type="CDD" id="cd00190">
    <property type="entry name" value="Tryp_SPc"/>
    <property type="match status" value="1"/>
</dbReference>
<dbReference type="GO" id="GO:0005615">
    <property type="term" value="C:extracellular space"/>
    <property type="evidence" value="ECO:0007669"/>
    <property type="project" value="TreeGrafter"/>
</dbReference>
<keyword evidence="4" id="KW-0645">Protease</keyword>
<dbReference type="PANTHER" id="PTHR24264:SF65">
    <property type="entry name" value="SRCR DOMAIN-CONTAINING PROTEIN"/>
    <property type="match status" value="1"/>
</dbReference>
<dbReference type="GO" id="GO:0004252">
    <property type="term" value="F:serine-type endopeptidase activity"/>
    <property type="evidence" value="ECO:0007669"/>
    <property type="project" value="InterPro"/>
</dbReference>
<keyword evidence="7" id="KW-0812">Transmembrane</keyword>
<dbReference type="GO" id="GO:0016020">
    <property type="term" value="C:membrane"/>
    <property type="evidence" value="ECO:0007669"/>
    <property type="project" value="UniProtKB-SubCell"/>
</dbReference>
<dbReference type="RefSeq" id="XP_030082010.1">
    <property type="nucleotide sequence ID" value="XM_030226150.1"/>
</dbReference>
<name>A0A6J2T0P9_DROHY</name>
<dbReference type="InterPro" id="IPR001314">
    <property type="entry name" value="Peptidase_S1A"/>
</dbReference>
<dbReference type="InterPro" id="IPR018114">
    <property type="entry name" value="TRYPSIN_HIS"/>
</dbReference>
<keyword evidence="5" id="KW-0378">Hydrolase</keyword>
<dbReference type="InterPro" id="IPR050127">
    <property type="entry name" value="Serine_Proteases_S1"/>
</dbReference>
<dbReference type="GO" id="GO:0006508">
    <property type="term" value="P:proteolysis"/>
    <property type="evidence" value="ECO:0007669"/>
    <property type="project" value="UniProtKB-KW"/>
</dbReference>
<dbReference type="AlphaFoldDB" id="A0A6J2T0P9"/>
<feature type="signal peptide" evidence="9">
    <location>
        <begin position="1"/>
        <end position="19"/>
    </location>
</feature>
<evidence type="ECO:0000256" key="1">
    <source>
        <dbReference type="ARBA" id="ARBA00004606"/>
    </source>
</evidence>
<keyword evidence="3" id="KW-0964">Secreted</keyword>
<feature type="chain" id="PRO_5026946353" evidence="9">
    <location>
        <begin position="20"/>
        <end position="303"/>
    </location>
</feature>
<dbReference type="PRINTS" id="PR00722">
    <property type="entry name" value="CHYMOTRYPSIN"/>
</dbReference>
<dbReference type="KEGG" id="dhe:111601230"/>
<dbReference type="FunFam" id="2.40.10.10:FF:000006">
    <property type="entry name" value="Serine proteinase stubble"/>
    <property type="match status" value="1"/>
</dbReference>
<dbReference type="SMART" id="SM00020">
    <property type="entry name" value="Tryp_SPc"/>
    <property type="match status" value="1"/>
</dbReference>
<keyword evidence="9" id="KW-0732">Signal</keyword>
<evidence type="ECO:0000256" key="6">
    <source>
        <dbReference type="ARBA" id="ARBA00022825"/>
    </source>
</evidence>
<dbReference type="PROSITE" id="PS50240">
    <property type="entry name" value="TRYPSIN_DOM"/>
    <property type="match status" value="1"/>
</dbReference>
<dbReference type="OrthoDB" id="10012881at2759"/>
<evidence type="ECO:0000256" key="8">
    <source>
        <dbReference type="ARBA" id="ARBA00023157"/>
    </source>
</evidence>
<evidence type="ECO:0000256" key="9">
    <source>
        <dbReference type="SAM" id="SignalP"/>
    </source>
</evidence>
<evidence type="ECO:0000256" key="7">
    <source>
        <dbReference type="ARBA" id="ARBA00022968"/>
    </source>
</evidence>